<dbReference type="Proteomes" id="UP000660729">
    <property type="component" value="Unassembled WGS sequence"/>
</dbReference>
<accession>A0A8H6RNV4</accession>
<keyword evidence="2" id="KW-1185">Reference proteome</keyword>
<evidence type="ECO:0000313" key="2">
    <source>
        <dbReference type="Proteomes" id="UP000660729"/>
    </source>
</evidence>
<sequence>MWLSNVDGAVESADTATAAQRVFGVGELLEIILLFSEQADVVRCRQLNRKVLETITYSKPLREKLFLEKVEQTERTINALAPSFFKQKKNGYRDSTIAARIDLVDAWEGSQAEVRPLWHRMMVAHPAPKTCVIPTGSHTTIFWRRYYPEGMTFGDLEKAVLAAFEVRKGRKSSRERLEELSYDNSVLIYWS</sequence>
<dbReference type="AlphaFoldDB" id="A0A8H6RNV4"/>
<organism evidence="1 2">
    <name type="scientific">Pseudocercospora fuligena</name>
    <dbReference type="NCBI Taxonomy" id="685502"/>
    <lineage>
        <taxon>Eukaryota</taxon>
        <taxon>Fungi</taxon>
        <taxon>Dikarya</taxon>
        <taxon>Ascomycota</taxon>
        <taxon>Pezizomycotina</taxon>
        <taxon>Dothideomycetes</taxon>
        <taxon>Dothideomycetidae</taxon>
        <taxon>Mycosphaerellales</taxon>
        <taxon>Mycosphaerellaceae</taxon>
        <taxon>Pseudocercospora</taxon>
    </lineage>
</organism>
<comment type="caution">
    <text evidence="1">The sequence shown here is derived from an EMBL/GenBank/DDBJ whole genome shotgun (WGS) entry which is preliminary data.</text>
</comment>
<dbReference type="EMBL" id="JABCIY010000061">
    <property type="protein sequence ID" value="KAF7194441.1"/>
    <property type="molecule type" value="Genomic_DNA"/>
</dbReference>
<protein>
    <submittedName>
        <fullName evidence="1">Uncharacterized protein</fullName>
    </submittedName>
</protein>
<reference evidence="1" key="1">
    <citation type="submission" date="2020-04" db="EMBL/GenBank/DDBJ databases">
        <title>Draft genome resource of the tomato pathogen Pseudocercospora fuligena.</title>
        <authorList>
            <person name="Zaccaron A."/>
        </authorList>
    </citation>
    <scope>NUCLEOTIDE SEQUENCE</scope>
    <source>
        <strain evidence="1">PF001</strain>
    </source>
</reference>
<gene>
    <name evidence="1" type="ORF">HII31_04246</name>
</gene>
<evidence type="ECO:0000313" key="1">
    <source>
        <dbReference type="EMBL" id="KAF7194441.1"/>
    </source>
</evidence>
<dbReference type="OrthoDB" id="3636857at2759"/>
<name>A0A8H6RNV4_9PEZI</name>
<proteinExistence type="predicted"/>